<dbReference type="AlphaFoldDB" id="A0A380P931"/>
<sequence length="78" mass="8834">MNILSYVPFVSQTLMPARLGLQYATMTQASIALTLEVMTLYFLSKYGLRVYKRNVLTYREGNITKAALLSLKGLFKAH</sequence>
<gene>
    <name evidence="2" type="ORF">NCTC13645_02509</name>
</gene>
<evidence type="ECO:0000313" key="3">
    <source>
        <dbReference type="Proteomes" id="UP000254621"/>
    </source>
</evidence>
<evidence type="ECO:0000256" key="1">
    <source>
        <dbReference type="SAM" id="Phobius"/>
    </source>
</evidence>
<accession>A0A380P931</accession>
<keyword evidence="1" id="KW-0812">Transmembrane</keyword>
<keyword evidence="1" id="KW-1133">Transmembrane helix</keyword>
<protein>
    <submittedName>
        <fullName evidence="2">Uncharacterized protein</fullName>
    </submittedName>
</protein>
<name>A0A380P931_WEIVI</name>
<keyword evidence="1" id="KW-0472">Membrane</keyword>
<organism evidence="2 3">
    <name type="scientific">Weissella viridescens</name>
    <name type="common">Lactobacillus viridescens</name>
    <dbReference type="NCBI Taxonomy" id="1629"/>
    <lineage>
        <taxon>Bacteria</taxon>
        <taxon>Bacillati</taxon>
        <taxon>Bacillota</taxon>
        <taxon>Bacilli</taxon>
        <taxon>Lactobacillales</taxon>
        <taxon>Lactobacillaceae</taxon>
        <taxon>Weissella</taxon>
    </lineage>
</organism>
<feature type="transmembrane region" description="Helical" evidence="1">
    <location>
        <begin position="20"/>
        <end position="43"/>
    </location>
</feature>
<evidence type="ECO:0000313" key="2">
    <source>
        <dbReference type="EMBL" id="SUP61354.1"/>
    </source>
</evidence>
<proteinExistence type="predicted"/>
<dbReference type="Proteomes" id="UP000254621">
    <property type="component" value="Unassembled WGS sequence"/>
</dbReference>
<reference evidence="2 3" key="1">
    <citation type="submission" date="2018-06" db="EMBL/GenBank/DDBJ databases">
        <authorList>
            <consortium name="Pathogen Informatics"/>
            <person name="Doyle S."/>
        </authorList>
    </citation>
    <scope>NUCLEOTIDE SEQUENCE [LARGE SCALE GENOMIC DNA]</scope>
    <source>
        <strain evidence="2 3">NCTC13645</strain>
    </source>
</reference>
<dbReference type="EMBL" id="UHIV01000007">
    <property type="protein sequence ID" value="SUP61354.1"/>
    <property type="molecule type" value="Genomic_DNA"/>
</dbReference>